<proteinExistence type="predicted"/>
<dbReference type="InterPro" id="IPR025560">
    <property type="entry name" value="Imm22"/>
</dbReference>
<organism evidence="1 2">
    <name type="scientific">Pseudoalteromonas piscicida</name>
    <dbReference type="NCBI Taxonomy" id="43662"/>
    <lineage>
        <taxon>Bacteria</taxon>
        <taxon>Pseudomonadati</taxon>
        <taxon>Pseudomonadota</taxon>
        <taxon>Gammaproteobacteria</taxon>
        <taxon>Alteromonadales</taxon>
        <taxon>Pseudoalteromonadaceae</taxon>
        <taxon>Pseudoalteromonas</taxon>
    </lineage>
</organism>
<dbReference type="AlphaFoldDB" id="A0AAQ2ESA4"/>
<dbReference type="Pfam" id="PF14112">
    <property type="entry name" value="DUF4284"/>
    <property type="match status" value="1"/>
</dbReference>
<evidence type="ECO:0000313" key="1">
    <source>
        <dbReference type="EMBL" id="TMN76094.1"/>
    </source>
</evidence>
<accession>A0AAQ2ESA4</accession>
<sequence length="132" mass="15866">MIKTTEHSDFWLGSFPSERRACEYFEEMYNDEDEDREYTPLSEFAKDQGQKWYDHDFIEYGFNNSVSSIKELVEGYSYSEQYAEELEKRCEERKLVGVNFFVFITVREIAKPKSVITDEFKLHYVGKIEYQI</sequence>
<gene>
    <name evidence="1" type="ORF">CWB74_12925</name>
</gene>
<dbReference type="Proteomes" id="UP000305423">
    <property type="component" value="Unassembled WGS sequence"/>
</dbReference>
<comment type="caution">
    <text evidence="1">The sequence shown here is derived from an EMBL/GenBank/DDBJ whole genome shotgun (WGS) entry which is preliminary data.</text>
</comment>
<dbReference type="RefSeq" id="WP_017216700.1">
    <property type="nucleotide sequence ID" value="NZ_PNED01000021.1"/>
</dbReference>
<evidence type="ECO:0000313" key="2">
    <source>
        <dbReference type="Proteomes" id="UP000305423"/>
    </source>
</evidence>
<dbReference type="EMBL" id="PNEL01000032">
    <property type="protein sequence ID" value="TMN76094.1"/>
    <property type="molecule type" value="Genomic_DNA"/>
</dbReference>
<name>A0AAQ2ESA4_PSEO7</name>
<protein>
    <recommendedName>
        <fullName evidence="3">Immunity protein 22</fullName>
    </recommendedName>
</protein>
<reference evidence="1 2" key="1">
    <citation type="submission" date="2017-12" db="EMBL/GenBank/DDBJ databases">
        <authorList>
            <person name="Paulsen S."/>
            <person name="Gram L.K."/>
        </authorList>
    </citation>
    <scope>NUCLEOTIDE SEQUENCE [LARGE SCALE GENOMIC DNA]</scope>
    <source>
        <strain evidence="1 2">S1607</strain>
    </source>
</reference>
<evidence type="ECO:0008006" key="3">
    <source>
        <dbReference type="Google" id="ProtNLM"/>
    </source>
</evidence>
<reference evidence="2" key="2">
    <citation type="submission" date="2019-06" db="EMBL/GenBank/DDBJ databases">
        <title>Co-occurence of chitin degradation, pigmentation and bioactivity in marine Pseudoalteromonas.</title>
        <authorList>
            <person name="Sonnenschein E.C."/>
            <person name="Bech P.K."/>
        </authorList>
    </citation>
    <scope>NUCLEOTIDE SEQUENCE [LARGE SCALE GENOMIC DNA]</scope>
    <source>
        <strain evidence="2">S1607</strain>
    </source>
</reference>